<dbReference type="Gene3D" id="1.10.10.10">
    <property type="entry name" value="Winged helix-like DNA-binding domain superfamily/Winged helix DNA-binding domain"/>
    <property type="match status" value="1"/>
</dbReference>
<dbReference type="Gene3D" id="3.40.1390.20">
    <property type="entry name" value="HprK N-terminal domain-like"/>
    <property type="match status" value="1"/>
</dbReference>
<dbReference type="OrthoDB" id="1790451at2"/>
<dbReference type="Pfam" id="PF03061">
    <property type="entry name" value="4HBT"/>
    <property type="match status" value="1"/>
</dbReference>
<dbReference type="Gene3D" id="3.10.580.10">
    <property type="entry name" value="CBS-domain"/>
    <property type="match status" value="2"/>
</dbReference>
<dbReference type="SUPFAM" id="SSF54631">
    <property type="entry name" value="CBS-domain pair"/>
    <property type="match status" value="1"/>
</dbReference>
<dbReference type="InterPro" id="IPR036390">
    <property type="entry name" value="WH_DNA-bd_sf"/>
</dbReference>
<dbReference type="AlphaFoldDB" id="A0A017RV25"/>
<dbReference type="PROSITE" id="PS51371">
    <property type="entry name" value="CBS"/>
    <property type="match status" value="2"/>
</dbReference>
<dbReference type="Pfam" id="PF00571">
    <property type="entry name" value="CBS"/>
    <property type="match status" value="2"/>
</dbReference>
<dbReference type="SUPFAM" id="SSF46785">
    <property type="entry name" value="Winged helix' DNA-binding domain"/>
    <property type="match status" value="1"/>
</dbReference>
<dbReference type="RefSeq" id="WP_035379390.1">
    <property type="nucleotide sequence ID" value="NZ_AZQP01000017.1"/>
</dbReference>
<sequence length="435" mass="48227">MSKHEEIIKYIQTLKVGSKISVRSIANELKVSDGTAYRAIKDAENIGLVSTIPRVGTVRIEKVEKRNIENLTFAEVVNIVDGSILGGKDGLHKTLNQLIIGAMTIDVMDKYIAPGNLLIVGNREEVQKLALENECAVLITGGFTCSDEIRALANEKRLPLISCTYDTFTTATMINKAISENLIKKDIILVEDIMKEETSFVRVNNKISELKDVMRKTRHGKFPVLDDNDKLVGIITLKDITGDVSEDSLVGKYMTKDPIVVTPKTSIAYVAHIMVWEGIELIPVVDNKKLIGVVSRQDVIKALQYVSRQPQVGETIDEMVLKNFTYSITEKGAVFTGKILTEMLNIIGTASWNALTLVMSTVGTFALRQKNHLNVAVDSFSVFYTNPAQVDADITINTEIIHMGRNFSKVEIEMISNEDKELIGKAILSAKLLRK</sequence>
<name>A0A017RV25_9CLOT</name>
<dbReference type="EMBL" id="AZQP01000017">
    <property type="protein sequence ID" value="EYE88598.1"/>
    <property type="molecule type" value="Genomic_DNA"/>
</dbReference>
<dbReference type="InterPro" id="IPR028979">
    <property type="entry name" value="Ser_kin/Pase_Hpr-like_N_sf"/>
</dbReference>
<keyword evidence="5" id="KW-1185">Reference proteome</keyword>
<evidence type="ECO:0000259" key="3">
    <source>
        <dbReference type="PROSITE" id="PS51371"/>
    </source>
</evidence>
<dbReference type="Pfam" id="PF07085">
    <property type="entry name" value="DRTGG"/>
    <property type="match status" value="1"/>
</dbReference>
<organism evidence="4 5">
    <name type="scientific">Fervidicella metallireducens AeB</name>
    <dbReference type="NCBI Taxonomy" id="1403537"/>
    <lineage>
        <taxon>Bacteria</taxon>
        <taxon>Bacillati</taxon>
        <taxon>Bacillota</taxon>
        <taxon>Clostridia</taxon>
        <taxon>Eubacteriales</taxon>
        <taxon>Clostridiaceae</taxon>
        <taxon>Fervidicella</taxon>
    </lineage>
</organism>
<gene>
    <name evidence="4" type="ORF">Q428_06990</name>
</gene>
<dbReference type="PANTHER" id="PTHR43080">
    <property type="entry name" value="CBS DOMAIN-CONTAINING PROTEIN CBSX3, MITOCHONDRIAL"/>
    <property type="match status" value="1"/>
</dbReference>
<dbReference type="SUPFAM" id="SSF75138">
    <property type="entry name" value="HprK N-terminal domain-like"/>
    <property type="match status" value="1"/>
</dbReference>
<dbReference type="Proteomes" id="UP000019681">
    <property type="component" value="Unassembled WGS sequence"/>
</dbReference>
<dbReference type="InterPro" id="IPR006683">
    <property type="entry name" value="Thioestr_dom"/>
</dbReference>
<comment type="caution">
    <text evidence="4">The sequence shown here is derived from an EMBL/GenBank/DDBJ whole genome shotgun (WGS) entry which is preliminary data.</text>
</comment>
<evidence type="ECO:0000256" key="2">
    <source>
        <dbReference type="PROSITE-ProRule" id="PRU00703"/>
    </source>
</evidence>
<dbReference type="InterPro" id="IPR046342">
    <property type="entry name" value="CBS_dom_sf"/>
</dbReference>
<evidence type="ECO:0000313" key="5">
    <source>
        <dbReference type="Proteomes" id="UP000019681"/>
    </source>
</evidence>
<evidence type="ECO:0000313" key="4">
    <source>
        <dbReference type="EMBL" id="EYE88598.1"/>
    </source>
</evidence>
<protein>
    <recommendedName>
        <fullName evidence="3">CBS domain-containing protein</fullName>
    </recommendedName>
</protein>
<evidence type="ECO:0000256" key="1">
    <source>
        <dbReference type="ARBA" id="ARBA00023122"/>
    </source>
</evidence>
<proteinExistence type="predicted"/>
<dbReference type="InterPro" id="IPR029069">
    <property type="entry name" value="HotDog_dom_sf"/>
</dbReference>
<dbReference type="InterPro" id="IPR000644">
    <property type="entry name" value="CBS_dom"/>
</dbReference>
<dbReference type="Gene3D" id="3.10.129.10">
    <property type="entry name" value="Hotdog Thioesterase"/>
    <property type="match status" value="1"/>
</dbReference>
<feature type="domain" description="CBS" evidence="3">
    <location>
        <begin position="254"/>
        <end position="315"/>
    </location>
</feature>
<dbReference type="InterPro" id="IPR010766">
    <property type="entry name" value="DRTGG"/>
</dbReference>
<dbReference type="InterPro" id="IPR036388">
    <property type="entry name" value="WH-like_DNA-bd_sf"/>
</dbReference>
<keyword evidence="1 2" id="KW-0129">CBS domain</keyword>
<feature type="domain" description="CBS" evidence="3">
    <location>
        <begin position="194"/>
        <end position="250"/>
    </location>
</feature>
<accession>A0A017RV25</accession>
<dbReference type="SUPFAM" id="SSF54637">
    <property type="entry name" value="Thioesterase/thiol ester dehydrase-isomerase"/>
    <property type="match status" value="1"/>
</dbReference>
<dbReference type="CDD" id="cd04596">
    <property type="entry name" value="CBS_pair_DRTGG_assoc"/>
    <property type="match status" value="1"/>
</dbReference>
<dbReference type="SMART" id="SM00116">
    <property type="entry name" value="CBS"/>
    <property type="match status" value="2"/>
</dbReference>
<dbReference type="STRING" id="1403537.Q428_06990"/>
<dbReference type="PANTHER" id="PTHR43080:SF2">
    <property type="entry name" value="CBS DOMAIN-CONTAINING PROTEIN"/>
    <property type="match status" value="1"/>
</dbReference>
<reference evidence="4 5" key="1">
    <citation type="journal article" date="2014" name="Genome Announc.">
        <title>Draft Genome Sequence of Fervidicella metallireducens Strain AeBT, an Iron-Reducing Thermoanaerobe from the Great Artesian Basin.</title>
        <authorList>
            <person name="Patel B.K."/>
        </authorList>
    </citation>
    <scope>NUCLEOTIDE SEQUENCE [LARGE SCALE GENOMIC DNA]</scope>
    <source>
        <strain evidence="4 5">AeB</strain>
    </source>
</reference>
<dbReference type="InterPro" id="IPR051257">
    <property type="entry name" value="Diverse_CBS-Domain"/>
</dbReference>